<sequence length="360" mass="40573">MSTPYQRVEFLDPRPDPNVNWSAPEDRFKHFAYNRVGNSGLLVSPIGLGFWYNFGDNTPFQQQRDIIRFAFEKGINHFDLANQYGPPLGAAEENFGRVLRKDFRTYRHEIVVTTKAGWPQWLGPNGRLGGKKHLLGSIDESLARLGLDYVDIFYSHRFDPDTPLRETITALHEIVQQGKALYVGISSYSAQRTREAYAIAQELGTPLLVSQNAYSLLNRWIEDELLDDLQRFGGAEFAFTPLAQGLLADRYLQGFDQVTRAHKREVLPQAALSEENLARLRGLAGIAAERGQTLSQLAIAWTLRDSRVASTLVGVSSTEQLAENLRALDNIHFSDDELQRIDQFAVHDGGVNPWKLSSEL</sequence>
<keyword evidence="2" id="KW-0521">NADP</keyword>
<geneLocation type="plasmid" evidence="6">
    <name>pne1b</name>
</geneLocation>
<dbReference type="Pfam" id="PF00248">
    <property type="entry name" value="Aldo_ket_red"/>
    <property type="match status" value="1"/>
</dbReference>
<accession>A0A6B9GGY9</accession>
<dbReference type="RefSeq" id="WP_208718498.1">
    <property type="nucleotide sequence ID" value="NZ_CP024770.1"/>
</dbReference>
<proteinExistence type="inferred from homology"/>
<evidence type="ECO:0000259" key="4">
    <source>
        <dbReference type="Pfam" id="PF00248"/>
    </source>
</evidence>
<dbReference type="GO" id="GO:0016491">
    <property type="term" value="F:oxidoreductase activity"/>
    <property type="evidence" value="ECO:0007669"/>
    <property type="project" value="UniProtKB-KW"/>
</dbReference>
<dbReference type="InterPro" id="IPR036812">
    <property type="entry name" value="NAD(P)_OxRdtase_dom_sf"/>
</dbReference>
<dbReference type="InterPro" id="IPR023210">
    <property type="entry name" value="NADP_OxRdtase_dom"/>
</dbReference>
<protein>
    <submittedName>
        <fullName evidence="5">Aldo/keto reductase</fullName>
    </submittedName>
</protein>
<dbReference type="AlphaFoldDB" id="A0A6B9GGY9"/>
<dbReference type="PANTHER" id="PTHR43150:SF4">
    <property type="entry name" value="L-GLYCERALDEHYDE 3-PHOSPHATE REDUCTASE"/>
    <property type="match status" value="1"/>
</dbReference>
<dbReference type="InterPro" id="IPR005399">
    <property type="entry name" value="K_chnl_volt-dep_bsu_KCNAB-rel"/>
</dbReference>
<dbReference type="PANTHER" id="PTHR43150">
    <property type="entry name" value="HYPERKINETIC, ISOFORM M"/>
    <property type="match status" value="1"/>
</dbReference>
<reference evidence="5 6" key="1">
    <citation type="submission" date="2017-11" db="EMBL/GenBank/DDBJ databases">
        <title>Genome sequence of Pantoea cypripedii NE1.</title>
        <authorList>
            <person name="Nascimento F.X."/>
        </authorList>
    </citation>
    <scope>NUCLEOTIDE SEQUENCE [LARGE SCALE GENOMIC DNA]</scope>
    <source>
        <strain evidence="5 6">NE1</strain>
        <plasmid evidence="6">pne1b</plasmid>
    </source>
</reference>
<feature type="domain" description="NADP-dependent oxidoreductase" evidence="4">
    <location>
        <begin position="45"/>
        <end position="344"/>
    </location>
</feature>
<organism evidence="5 6">
    <name type="scientific">Pantoea cypripedii</name>
    <name type="common">Pectobacterium cypripedii</name>
    <name type="synonym">Erwinia cypripedii</name>
    <dbReference type="NCBI Taxonomy" id="55209"/>
    <lineage>
        <taxon>Bacteria</taxon>
        <taxon>Pseudomonadati</taxon>
        <taxon>Pseudomonadota</taxon>
        <taxon>Gammaproteobacteria</taxon>
        <taxon>Enterobacterales</taxon>
        <taxon>Erwiniaceae</taxon>
        <taxon>Pantoea</taxon>
    </lineage>
</organism>
<dbReference type="PRINTS" id="PR01577">
    <property type="entry name" value="KCNABCHANNEL"/>
</dbReference>
<dbReference type="EMBL" id="CP024770">
    <property type="protein sequence ID" value="QGY32596.1"/>
    <property type="molecule type" value="Genomic_DNA"/>
</dbReference>
<evidence type="ECO:0000313" key="6">
    <source>
        <dbReference type="Proteomes" id="UP000502005"/>
    </source>
</evidence>
<dbReference type="Gene3D" id="3.20.20.100">
    <property type="entry name" value="NADP-dependent oxidoreductase domain"/>
    <property type="match status" value="1"/>
</dbReference>
<keyword evidence="3" id="KW-0560">Oxidoreductase</keyword>
<evidence type="ECO:0000256" key="1">
    <source>
        <dbReference type="ARBA" id="ARBA00006515"/>
    </source>
</evidence>
<evidence type="ECO:0000256" key="2">
    <source>
        <dbReference type="ARBA" id="ARBA00022857"/>
    </source>
</evidence>
<evidence type="ECO:0000313" key="5">
    <source>
        <dbReference type="EMBL" id="QGY32596.1"/>
    </source>
</evidence>
<comment type="similarity">
    <text evidence="1">Belongs to the shaker potassium channel beta subunit family.</text>
</comment>
<name>A0A6B9GGY9_PANCY</name>
<dbReference type="GO" id="GO:0051596">
    <property type="term" value="P:methylglyoxal catabolic process"/>
    <property type="evidence" value="ECO:0007669"/>
    <property type="project" value="TreeGrafter"/>
</dbReference>
<dbReference type="Proteomes" id="UP000502005">
    <property type="component" value="Plasmid pNE1B"/>
</dbReference>
<evidence type="ECO:0000256" key="3">
    <source>
        <dbReference type="ARBA" id="ARBA00023002"/>
    </source>
</evidence>
<gene>
    <name evidence="5" type="ORF">CUN67_26980</name>
</gene>
<dbReference type="SUPFAM" id="SSF51430">
    <property type="entry name" value="NAD(P)-linked oxidoreductase"/>
    <property type="match status" value="1"/>
</dbReference>
<keyword evidence="5" id="KW-0614">Plasmid</keyword>